<comment type="caution">
    <text evidence="1">The sequence shown here is derived from an EMBL/GenBank/DDBJ whole genome shotgun (WGS) entry which is preliminary data.</text>
</comment>
<evidence type="ECO:0000313" key="2">
    <source>
        <dbReference type="Proteomes" id="UP001341840"/>
    </source>
</evidence>
<name>A0ABU6UWY1_9FABA</name>
<proteinExistence type="predicted"/>
<sequence length="74" mass="8003">ATSFLGLVHLWTRIFEMAPLDPSCEEVVVPSIVNIITSKNINQMRRNLVDQADAAEGVGGEAAGDMPMPDTQFS</sequence>
<keyword evidence="2" id="KW-1185">Reference proteome</keyword>
<evidence type="ECO:0000313" key="1">
    <source>
        <dbReference type="EMBL" id="MED6165359.1"/>
    </source>
</evidence>
<dbReference type="EMBL" id="JASCZI010123407">
    <property type="protein sequence ID" value="MED6165359.1"/>
    <property type="molecule type" value="Genomic_DNA"/>
</dbReference>
<gene>
    <name evidence="1" type="ORF">PIB30_098852</name>
</gene>
<accession>A0ABU6UWY1</accession>
<reference evidence="1 2" key="1">
    <citation type="journal article" date="2023" name="Plants (Basel)">
        <title>Bridging the Gap: Combining Genomics and Transcriptomics Approaches to Understand Stylosanthes scabra, an Orphan Legume from the Brazilian Caatinga.</title>
        <authorList>
            <person name="Ferreira-Neto J.R.C."/>
            <person name="da Silva M.D."/>
            <person name="Binneck E."/>
            <person name="de Melo N.F."/>
            <person name="da Silva R.H."/>
            <person name="de Melo A.L.T.M."/>
            <person name="Pandolfi V."/>
            <person name="Bustamante F.O."/>
            <person name="Brasileiro-Vidal A.C."/>
            <person name="Benko-Iseppon A.M."/>
        </authorList>
    </citation>
    <scope>NUCLEOTIDE SEQUENCE [LARGE SCALE GENOMIC DNA]</scope>
    <source>
        <tissue evidence="1">Leaves</tissue>
    </source>
</reference>
<feature type="non-terminal residue" evidence="1">
    <location>
        <position position="1"/>
    </location>
</feature>
<protein>
    <submittedName>
        <fullName evidence="1">Uncharacterized protein</fullName>
    </submittedName>
</protein>
<dbReference type="Proteomes" id="UP001341840">
    <property type="component" value="Unassembled WGS sequence"/>
</dbReference>
<organism evidence="1 2">
    <name type="scientific">Stylosanthes scabra</name>
    <dbReference type="NCBI Taxonomy" id="79078"/>
    <lineage>
        <taxon>Eukaryota</taxon>
        <taxon>Viridiplantae</taxon>
        <taxon>Streptophyta</taxon>
        <taxon>Embryophyta</taxon>
        <taxon>Tracheophyta</taxon>
        <taxon>Spermatophyta</taxon>
        <taxon>Magnoliopsida</taxon>
        <taxon>eudicotyledons</taxon>
        <taxon>Gunneridae</taxon>
        <taxon>Pentapetalae</taxon>
        <taxon>rosids</taxon>
        <taxon>fabids</taxon>
        <taxon>Fabales</taxon>
        <taxon>Fabaceae</taxon>
        <taxon>Papilionoideae</taxon>
        <taxon>50 kb inversion clade</taxon>
        <taxon>dalbergioids sensu lato</taxon>
        <taxon>Dalbergieae</taxon>
        <taxon>Pterocarpus clade</taxon>
        <taxon>Stylosanthes</taxon>
    </lineage>
</organism>